<reference evidence="2 3" key="1">
    <citation type="journal article" date="2019" name="Commun. Biol.">
        <title>The bagworm genome reveals a unique fibroin gene that provides high tensile strength.</title>
        <authorList>
            <person name="Kono N."/>
            <person name="Nakamura H."/>
            <person name="Ohtoshi R."/>
            <person name="Tomita M."/>
            <person name="Numata K."/>
            <person name="Arakawa K."/>
        </authorList>
    </citation>
    <scope>NUCLEOTIDE SEQUENCE [LARGE SCALE GENOMIC DNA]</scope>
</reference>
<name>A0A4C1YIU1_EUMVA</name>
<evidence type="ECO:0000313" key="2">
    <source>
        <dbReference type="EMBL" id="GBP74255.1"/>
    </source>
</evidence>
<protein>
    <submittedName>
        <fullName evidence="2">Uncharacterized protein</fullName>
    </submittedName>
</protein>
<sequence>MERQRVGSPPRQPVPAAVGAAWSARAIQSKSTLQLPQKGSCGRSLPRGRAAAPALEVHRSRRRYDYIVRRPTRRTARPASRRPGQPFVGLLASPLRFNNNIAVSLRLGVTLKSVTLGNVTMSHRTRERPCVSLPLNYDRSAARSTRELVHSLQMYCKLFSHDAVEHERRVAPATACTLHRIINRVRSRATECIKNALLKCTANLNCVKCRQLKRRVTLGPGRRPRGRRAARRQHRTALRLSAPRDYRNDEKIVRRGFITPFLRRTLPYCFLSPTLREHGPSGLSRHKLKTHHKLEACVLESIPLPSCSELYIDKRKLFAFRYAFLWHSFLEMNRETTSGRRANYRTALQATRASCQRWSSNGNKVQFATCTCQLDGMHFACSSLKYDALCEKETNIILIARTARVNAVRMKQKGMGSLLHHVEGIMQHCLVSNAVPMY</sequence>
<keyword evidence="3" id="KW-1185">Reference proteome</keyword>
<dbReference type="AlphaFoldDB" id="A0A4C1YIU1"/>
<dbReference type="OrthoDB" id="10037309at2759"/>
<evidence type="ECO:0000313" key="3">
    <source>
        <dbReference type="Proteomes" id="UP000299102"/>
    </source>
</evidence>
<feature type="region of interest" description="Disordered" evidence="1">
    <location>
        <begin position="29"/>
        <end position="54"/>
    </location>
</feature>
<evidence type="ECO:0000256" key="1">
    <source>
        <dbReference type="SAM" id="MobiDB-lite"/>
    </source>
</evidence>
<dbReference type="EMBL" id="BGZK01001200">
    <property type="protein sequence ID" value="GBP74255.1"/>
    <property type="molecule type" value="Genomic_DNA"/>
</dbReference>
<dbReference type="Proteomes" id="UP000299102">
    <property type="component" value="Unassembled WGS sequence"/>
</dbReference>
<accession>A0A4C1YIU1</accession>
<proteinExistence type="predicted"/>
<comment type="caution">
    <text evidence="2">The sequence shown here is derived from an EMBL/GenBank/DDBJ whole genome shotgun (WGS) entry which is preliminary data.</text>
</comment>
<organism evidence="2 3">
    <name type="scientific">Eumeta variegata</name>
    <name type="common">Bagworm moth</name>
    <name type="synonym">Eumeta japonica</name>
    <dbReference type="NCBI Taxonomy" id="151549"/>
    <lineage>
        <taxon>Eukaryota</taxon>
        <taxon>Metazoa</taxon>
        <taxon>Ecdysozoa</taxon>
        <taxon>Arthropoda</taxon>
        <taxon>Hexapoda</taxon>
        <taxon>Insecta</taxon>
        <taxon>Pterygota</taxon>
        <taxon>Neoptera</taxon>
        <taxon>Endopterygota</taxon>
        <taxon>Lepidoptera</taxon>
        <taxon>Glossata</taxon>
        <taxon>Ditrysia</taxon>
        <taxon>Tineoidea</taxon>
        <taxon>Psychidae</taxon>
        <taxon>Oiketicinae</taxon>
        <taxon>Eumeta</taxon>
    </lineage>
</organism>
<gene>
    <name evidence="2" type="ORF">EVAR_51655_1</name>
</gene>